<gene>
    <name evidence="14" type="ORF">ENU08_04630</name>
    <name evidence="13" type="ORF">ENU41_01750</name>
</gene>
<evidence type="ECO:0000259" key="12">
    <source>
        <dbReference type="PROSITE" id="PS51133"/>
    </source>
</evidence>
<dbReference type="PROSITE" id="PS00466">
    <property type="entry name" value="ZF_TFIIS_1"/>
    <property type="match status" value="1"/>
</dbReference>
<evidence type="ECO:0000256" key="5">
    <source>
        <dbReference type="ARBA" id="ARBA00022833"/>
    </source>
</evidence>
<dbReference type="InterPro" id="IPR012164">
    <property type="entry name" value="Rpa12/Rpb9/Rpc10/TFS"/>
</dbReference>
<evidence type="ECO:0000256" key="3">
    <source>
        <dbReference type="ARBA" id="ARBA00022723"/>
    </source>
</evidence>
<dbReference type="SMART" id="SM00661">
    <property type="entry name" value="RPOL9"/>
    <property type="match status" value="1"/>
</dbReference>
<evidence type="ECO:0000256" key="6">
    <source>
        <dbReference type="ARBA" id="ARBA00023015"/>
    </source>
</evidence>
<dbReference type="GO" id="GO:0003676">
    <property type="term" value="F:nucleic acid binding"/>
    <property type="evidence" value="ECO:0007669"/>
    <property type="project" value="InterPro"/>
</dbReference>
<protein>
    <recommendedName>
        <fullName evidence="1">DNA-directed RNA polymerase III subunit RPC10</fullName>
    </recommendedName>
    <alternativeName>
        <fullName evidence="7">RNA polymerase III subunit C11</fullName>
    </alternativeName>
</protein>
<evidence type="ECO:0000256" key="1">
    <source>
        <dbReference type="ARBA" id="ARBA00020093"/>
    </source>
</evidence>
<dbReference type="SUPFAM" id="SSF57783">
    <property type="entry name" value="Zinc beta-ribbon"/>
    <property type="match status" value="1"/>
</dbReference>
<feature type="binding site" evidence="9">
    <location>
        <position position="25"/>
    </location>
    <ligand>
        <name>Zn(2+)</name>
        <dbReference type="ChEBI" id="CHEBI:29105"/>
        <label>1</label>
    </ligand>
</feature>
<accession>A0A7C4NP40</accession>
<feature type="binding site" evidence="9">
    <location>
        <position position="75"/>
    </location>
    <ligand>
        <name>Zn(2+)</name>
        <dbReference type="ChEBI" id="CHEBI:29105"/>
        <label>2</label>
    </ligand>
</feature>
<evidence type="ECO:0000256" key="7">
    <source>
        <dbReference type="ARBA" id="ARBA00029985"/>
    </source>
</evidence>
<dbReference type="GO" id="GO:0003899">
    <property type="term" value="F:DNA-directed RNA polymerase activity"/>
    <property type="evidence" value="ECO:0007669"/>
    <property type="project" value="InterPro"/>
</dbReference>
<dbReference type="PROSITE" id="PS51133">
    <property type="entry name" value="ZF_TFIIS_2"/>
    <property type="match status" value="1"/>
</dbReference>
<sequence>MMFCPKCGTIMSYRAANRIWKCGRCGYEQVANNAGRHATLSKVIKHSEKEKTVIIEGQRSSVPPTAVLIKDQVRCPKCEYNEVYAWQIQTRAADEPPTTFYRCVKCGHTWREY</sequence>
<feature type="binding site" evidence="9">
    <location>
        <position position="103"/>
    </location>
    <ligand>
        <name>Zn(2+)</name>
        <dbReference type="ChEBI" id="CHEBI:29105"/>
        <label>2</label>
    </ligand>
</feature>
<feature type="binding site" evidence="9">
    <location>
        <position position="7"/>
    </location>
    <ligand>
        <name>Zn(2+)</name>
        <dbReference type="ChEBI" id="CHEBI:29105"/>
        <label>1</label>
    </ligand>
</feature>
<dbReference type="PANTHER" id="PTHR11239">
    <property type="entry name" value="DNA-DIRECTED RNA POLYMERASE"/>
    <property type="match status" value="1"/>
</dbReference>
<dbReference type="AlphaFoldDB" id="A0A7C4NP40"/>
<feature type="binding site" evidence="9">
    <location>
        <position position="78"/>
    </location>
    <ligand>
        <name>Zn(2+)</name>
        <dbReference type="ChEBI" id="CHEBI:29105"/>
        <label>2</label>
    </ligand>
</feature>
<evidence type="ECO:0000256" key="10">
    <source>
        <dbReference type="PIRSR" id="PIRSR005586-2"/>
    </source>
</evidence>
<dbReference type="InterPro" id="IPR001529">
    <property type="entry name" value="Zn_ribbon_RPB9"/>
</dbReference>
<keyword evidence="2" id="KW-0240">DNA-directed RNA polymerase</keyword>
<feature type="binding site" evidence="9">
    <location>
        <position position="106"/>
    </location>
    <ligand>
        <name>Zn(2+)</name>
        <dbReference type="ChEBI" id="CHEBI:29105"/>
        <label>2</label>
    </ligand>
</feature>
<dbReference type="GO" id="GO:0000428">
    <property type="term" value="C:DNA-directed RNA polymerase complex"/>
    <property type="evidence" value="ECO:0007669"/>
    <property type="project" value="UniProtKB-KW"/>
</dbReference>
<evidence type="ECO:0000313" key="13">
    <source>
        <dbReference type="EMBL" id="HGQ35389.1"/>
    </source>
</evidence>
<dbReference type="Pfam" id="PF01096">
    <property type="entry name" value="Zn_ribbon_TFIIS"/>
    <property type="match status" value="1"/>
</dbReference>
<dbReference type="GO" id="GO:0006351">
    <property type="term" value="P:DNA-templated transcription"/>
    <property type="evidence" value="ECO:0007669"/>
    <property type="project" value="InterPro"/>
</dbReference>
<evidence type="ECO:0000256" key="8">
    <source>
        <dbReference type="PIRNR" id="PIRNR005586"/>
    </source>
</evidence>
<reference evidence="14" key="1">
    <citation type="journal article" date="2020" name="mSystems">
        <title>Genome- and Community-Level Interaction Insights into Carbon Utilization and Element Cycling Functions of Hydrothermarchaeota in Hydrothermal Sediment.</title>
        <authorList>
            <person name="Zhou Z."/>
            <person name="Liu Y."/>
            <person name="Xu W."/>
            <person name="Pan J."/>
            <person name="Luo Z.H."/>
            <person name="Li M."/>
        </authorList>
    </citation>
    <scope>NUCLEOTIDE SEQUENCE [LARGE SCALE GENOMIC DNA]</scope>
    <source>
        <strain evidence="14">SpSt-637</strain>
        <strain evidence="13">SpSt-667</strain>
    </source>
</reference>
<keyword evidence="5 9" id="KW-0862">Zinc</keyword>
<dbReference type="CDD" id="cd10509">
    <property type="entry name" value="Zn-ribbon_RPC11"/>
    <property type="match status" value="1"/>
</dbReference>
<comment type="similarity">
    <text evidence="8 11">Belongs to the archaeal rpoM/eukaryotic RPA12/RPB9/RPC11 RNA polymerase family.</text>
</comment>
<dbReference type="PANTHER" id="PTHR11239:SF12">
    <property type="entry name" value="DNA-DIRECTED RNA POLYMERASE III SUBUNIT RPC10"/>
    <property type="match status" value="1"/>
</dbReference>
<name>A0A7C4NP40_9CREN</name>
<evidence type="ECO:0000256" key="11">
    <source>
        <dbReference type="RuleBase" id="RU003474"/>
    </source>
</evidence>
<dbReference type="InterPro" id="IPR001222">
    <property type="entry name" value="Znf_TFIIS"/>
</dbReference>
<feature type="binding site" evidence="9">
    <location>
        <position position="4"/>
    </location>
    <ligand>
        <name>Zn(2+)</name>
        <dbReference type="ChEBI" id="CHEBI:29105"/>
        <label>1</label>
    </ligand>
</feature>
<feature type="domain" description="TFIIS-type" evidence="12">
    <location>
        <begin position="71"/>
        <end position="111"/>
    </location>
</feature>
<feature type="binding site" evidence="9">
    <location>
        <position position="22"/>
    </location>
    <ligand>
        <name>Zn(2+)</name>
        <dbReference type="ChEBI" id="CHEBI:29105"/>
        <label>1</label>
    </ligand>
</feature>
<dbReference type="SMART" id="SM00440">
    <property type="entry name" value="ZnF_C2C2"/>
    <property type="match status" value="1"/>
</dbReference>
<dbReference type="GO" id="GO:0006355">
    <property type="term" value="P:regulation of DNA-templated transcription"/>
    <property type="evidence" value="ECO:0007669"/>
    <property type="project" value="InterPro"/>
</dbReference>
<comment type="caution">
    <text evidence="14">The sequence shown here is derived from an EMBL/GenBank/DDBJ whole genome shotgun (WGS) entry which is preliminary data.</text>
</comment>
<dbReference type="EMBL" id="DTBD01000039">
    <property type="protein sequence ID" value="HGQ64511.1"/>
    <property type="molecule type" value="Genomic_DNA"/>
</dbReference>
<evidence type="ECO:0000313" key="14">
    <source>
        <dbReference type="EMBL" id="HGQ64511.1"/>
    </source>
</evidence>
<keyword evidence="8 11" id="KW-0804">Transcription</keyword>
<dbReference type="InterPro" id="IPR006288">
    <property type="entry name" value="TFS"/>
</dbReference>
<dbReference type="Gene3D" id="2.20.25.10">
    <property type="match status" value="1"/>
</dbReference>
<evidence type="ECO:0000256" key="4">
    <source>
        <dbReference type="ARBA" id="ARBA00022771"/>
    </source>
</evidence>
<evidence type="ECO:0000256" key="9">
    <source>
        <dbReference type="PIRSR" id="PIRSR005586-1"/>
    </source>
</evidence>
<dbReference type="InterPro" id="IPR034014">
    <property type="entry name" value="Zn_ribbon_RPC11_C"/>
</dbReference>
<keyword evidence="3 9" id="KW-0479">Metal-binding</keyword>
<dbReference type="EMBL" id="DTCK01000010">
    <property type="protein sequence ID" value="HGQ35389.1"/>
    <property type="molecule type" value="Genomic_DNA"/>
</dbReference>
<dbReference type="GO" id="GO:0008270">
    <property type="term" value="F:zinc ion binding"/>
    <property type="evidence" value="ECO:0007669"/>
    <property type="project" value="UniProtKB-KW"/>
</dbReference>
<dbReference type="NCBIfam" id="TIGR01384">
    <property type="entry name" value="TFS_arch"/>
    <property type="match status" value="1"/>
</dbReference>
<organism evidence="14">
    <name type="scientific">Ignisphaera aggregans</name>
    <dbReference type="NCBI Taxonomy" id="334771"/>
    <lineage>
        <taxon>Archaea</taxon>
        <taxon>Thermoproteota</taxon>
        <taxon>Thermoprotei</taxon>
        <taxon>Desulfurococcales</taxon>
        <taxon>Desulfurococcaceae</taxon>
        <taxon>Ignisphaera</taxon>
    </lineage>
</organism>
<keyword evidence="6" id="KW-0805">Transcription regulation</keyword>
<evidence type="ECO:0000256" key="2">
    <source>
        <dbReference type="ARBA" id="ARBA00022478"/>
    </source>
</evidence>
<feature type="zinc finger region" description="C4-type" evidence="10">
    <location>
        <begin position="4"/>
        <end position="25"/>
    </location>
</feature>
<dbReference type="PIRSF" id="PIRSF005586">
    <property type="entry name" value="RNApol_RpoM"/>
    <property type="match status" value="1"/>
</dbReference>
<keyword evidence="4 10" id="KW-0863">Zinc-finger</keyword>
<proteinExistence type="inferred from homology"/>